<keyword evidence="4" id="KW-1185">Reference proteome</keyword>
<sequence>MNVIGVYHRIFDFSGVRIPFSSFLLALIKHYKVHFTQLGPLGLNKVITFEVLCRSLQIEPTVTLFRVFQTLCKQGDWFSFAKRHAQSSVCIDNNPIVDPKHVAGSYRMADVRRLSTHVMKLGDMPEGVLVLSGLSRVWKSRTYDPLLRGTYGNGMELWTNPVEAPILLYSPATVDAVVPDPTPGDIATNNPSAKVIAKAEASQKQKASTSGATLGHVNKRTSDDDDDACYEILIVTAIRSAVVIPPSGNQSGGSTAPADEDPNNRDSQGKGIMTNTDAADAPSLVLVVRGSPLVLHLLSESFLEMPFIEILLGFRHSGKTNVITAEKICVLTRGFWCTIPTTWGKRCKKQFLMIKEVHNGMVIPLDSQGKLIQKLLLNQKCMGYLVRAYYSISPTRYYKDDSCWSVDLKSKATEDIISIGSFLEALVLNHYFNIPPYVGTKVVNLAYLYFFPFSSGPYYATYPEGGITENYEFTREEWDAPHQPTLTVLTKEVFND</sequence>
<evidence type="ECO:0000259" key="2">
    <source>
        <dbReference type="Pfam" id="PF04195"/>
    </source>
</evidence>
<evidence type="ECO:0000256" key="1">
    <source>
        <dbReference type="SAM" id="MobiDB-lite"/>
    </source>
</evidence>
<gene>
    <name evidence="3" type="ORF">Tco_0824379</name>
</gene>
<evidence type="ECO:0000313" key="4">
    <source>
        <dbReference type="Proteomes" id="UP001151760"/>
    </source>
</evidence>
<proteinExistence type="predicted"/>
<dbReference type="Pfam" id="PF04195">
    <property type="entry name" value="Transposase_28"/>
    <property type="match status" value="1"/>
</dbReference>
<accession>A0ABQ5AKS0</accession>
<evidence type="ECO:0000313" key="3">
    <source>
        <dbReference type="EMBL" id="GJT03210.1"/>
    </source>
</evidence>
<dbReference type="PANTHER" id="PTHR31099:SF41">
    <property type="entry name" value="TRANSPOSASE (PUTATIVE), GYPSY TYPE-RELATED"/>
    <property type="match status" value="1"/>
</dbReference>
<feature type="region of interest" description="Disordered" evidence="1">
    <location>
        <begin position="245"/>
        <end position="274"/>
    </location>
</feature>
<name>A0ABQ5AKS0_9ASTR</name>
<protein>
    <recommendedName>
        <fullName evidence="2">Transposase (putative) gypsy type domain-containing protein</fullName>
    </recommendedName>
</protein>
<comment type="caution">
    <text evidence="3">The sequence shown here is derived from an EMBL/GenBank/DDBJ whole genome shotgun (WGS) entry which is preliminary data.</text>
</comment>
<dbReference type="Proteomes" id="UP001151760">
    <property type="component" value="Unassembled WGS sequence"/>
</dbReference>
<feature type="domain" description="Transposase (putative) gypsy type" evidence="2">
    <location>
        <begin position="13"/>
        <end position="72"/>
    </location>
</feature>
<reference evidence="3" key="1">
    <citation type="journal article" date="2022" name="Int. J. Mol. Sci.">
        <title>Draft Genome of Tanacetum Coccineum: Genomic Comparison of Closely Related Tanacetum-Family Plants.</title>
        <authorList>
            <person name="Yamashiro T."/>
            <person name="Shiraishi A."/>
            <person name="Nakayama K."/>
            <person name="Satake H."/>
        </authorList>
    </citation>
    <scope>NUCLEOTIDE SEQUENCE</scope>
</reference>
<dbReference type="EMBL" id="BQNB010012408">
    <property type="protein sequence ID" value="GJT03210.1"/>
    <property type="molecule type" value="Genomic_DNA"/>
</dbReference>
<dbReference type="InterPro" id="IPR007321">
    <property type="entry name" value="Transposase_28"/>
</dbReference>
<organism evidence="3 4">
    <name type="scientific">Tanacetum coccineum</name>
    <dbReference type="NCBI Taxonomy" id="301880"/>
    <lineage>
        <taxon>Eukaryota</taxon>
        <taxon>Viridiplantae</taxon>
        <taxon>Streptophyta</taxon>
        <taxon>Embryophyta</taxon>
        <taxon>Tracheophyta</taxon>
        <taxon>Spermatophyta</taxon>
        <taxon>Magnoliopsida</taxon>
        <taxon>eudicotyledons</taxon>
        <taxon>Gunneridae</taxon>
        <taxon>Pentapetalae</taxon>
        <taxon>asterids</taxon>
        <taxon>campanulids</taxon>
        <taxon>Asterales</taxon>
        <taxon>Asteraceae</taxon>
        <taxon>Asteroideae</taxon>
        <taxon>Anthemideae</taxon>
        <taxon>Anthemidinae</taxon>
        <taxon>Tanacetum</taxon>
    </lineage>
</organism>
<reference evidence="3" key="2">
    <citation type="submission" date="2022-01" db="EMBL/GenBank/DDBJ databases">
        <authorList>
            <person name="Yamashiro T."/>
            <person name="Shiraishi A."/>
            <person name="Satake H."/>
            <person name="Nakayama K."/>
        </authorList>
    </citation>
    <scope>NUCLEOTIDE SEQUENCE</scope>
</reference>
<feature type="region of interest" description="Disordered" evidence="1">
    <location>
        <begin position="196"/>
        <end position="221"/>
    </location>
</feature>
<feature type="compositionally biased region" description="Low complexity" evidence="1">
    <location>
        <begin position="198"/>
        <end position="208"/>
    </location>
</feature>
<dbReference type="PANTHER" id="PTHR31099">
    <property type="entry name" value="OS06G0165300 PROTEIN"/>
    <property type="match status" value="1"/>
</dbReference>